<evidence type="ECO:0000313" key="8">
    <source>
        <dbReference type="Proteomes" id="UP000051248"/>
    </source>
</evidence>
<dbReference type="PATRIC" id="fig|1423775.4.peg.1541"/>
<dbReference type="GO" id="GO:0006520">
    <property type="term" value="P:amino acid metabolic process"/>
    <property type="evidence" value="ECO:0007669"/>
    <property type="project" value="InterPro"/>
</dbReference>
<dbReference type="Proteomes" id="UP000051248">
    <property type="component" value="Unassembled WGS sequence"/>
</dbReference>
<proteinExistence type="inferred from homology"/>
<reference evidence="7 8" key="1">
    <citation type="journal article" date="2015" name="Genome Announc.">
        <title>Expanding the biotechnology potential of lactobacilli through comparative genomics of 213 strains and associated genera.</title>
        <authorList>
            <person name="Sun Z."/>
            <person name="Harris H.M."/>
            <person name="McCann A."/>
            <person name="Guo C."/>
            <person name="Argimon S."/>
            <person name="Zhang W."/>
            <person name="Yang X."/>
            <person name="Jeffery I.B."/>
            <person name="Cooney J.C."/>
            <person name="Kagawa T.F."/>
            <person name="Liu W."/>
            <person name="Song Y."/>
            <person name="Salvetti E."/>
            <person name="Wrobel A."/>
            <person name="Rasinkangas P."/>
            <person name="Parkhill J."/>
            <person name="Rea M.C."/>
            <person name="O'Sullivan O."/>
            <person name="Ritari J."/>
            <person name="Douillard F.P."/>
            <person name="Paul Ross R."/>
            <person name="Yang R."/>
            <person name="Briner A.E."/>
            <person name="Felis G.E."/>
            <person name="de Vos W.M."/>
            <person name="Barrangou R."/>
            <person name="Klaenhammer T.R."/>
            <person name="Caufield P.W."/>
            <person name="Cui Y."/>
            <person name="Zhang H."/>
            <person name="O'Toole P.W."/>
        </authorList>
    </citation>
    <scope>NUCLEOTIDE SEQUENCE [LARGE SCALE GENOMIC DNA]</scope>
    <source>
        <strain evidence="7 8">DSM 19682</strain>
    </source>
</reference>
<keyword evidence="5" id="KW-0663">Pyridoxal phosphate</keyword>
<dbReference type="InterPro" id="IPR015422">
    <property type="entry name" value="PyrdxlP-dep_Trfase_small"/>
</dbReference>
<dbReference type="PANTHER" id="PTHR46383:SF4">
    <property type="entry name" value="AMINOTRANSFERASE"/>
    <property type="match status" value="1"/>
</dbReference>
<accession>A0A0R1K747</accession>
<keyword evidence="3" id="KW-0032">Aminotransferase</keyword>
<keyword evidence="4" id="KW-0808">Transferase</keyword>
<dbReference type="STRING" id="1423775.FD03_GL001511"/>
<organism evidence="7 8">
    <name type="scientific">Companilactobacillus nodensis DSM 19682 = JCM 14932 = NBRC 107160</name>
    <dbReference type="NCBI Taxonomy" id="1423775"/>
    <lineage>
        <taxon>Bacteria</taxon>
        <taxon>Bacillati</taxon>
        <taxon>Bacillota</taxon>
        <taxon>Bacilli</taxon>
        <taxon>Lactobacillales</taxon>
        <taxon>Lactobacillaceae</taxon>
        <taxon>Companilactobacillus</taxon>
    </lineage>
</organism>
<dbReference type="OrthoDB" id="9802328at2"/>
<dbReference type="AlphaFoldDB" id="A0A0R1K747"/>
<dbReference type="InterPro" id="IPR015424">
    <property type="entry name" value="PyrdxlP-dep_Trfase"/>
</dbReference>
<evidence type="ECO:0000256" key="4">
    <source>
        <dbReference type="ARBA" id="ARBA00022679"/>
    </source>
</evidence>
<comment type="cofactor">
    <cofactor evidence="1">
        <name>pyridoxal 5'-phosphate</name>
        <dbReference type="ChEBI" id="CHEBI:597326"/>
    </cofactor>
</comment>
<feature type="domain" description="Aminotransferase class I/classII large" evidence="6">
    <location>
        <begin position="33"/>
        <end position="380"/>
    </location>
</feature>
<dbReference type="InterPro" id="IPR015421">
    <property type="entry name" value="PyrdxlP-dep_Trfase_major"/>
</dbReference>
<evidence type="ECO:0000256" key="3">
    <source>
        <dbReference type="ARBA" id="ARBA00022576"/>
    </source>
</evidence>
<keyword evidence="8" id="KW-1185">Reference proteome</keyword>
<dbReference type="EMBL" id="AZDZ01000019">
    <property type="protein sequence ID" value="KRK79147.1"/>
    <property type="molecule type" value="Genomic_DNA"/>
</dbReference>
<sequence length="397" mass="44130">MKKNILSLMKPEVVAIKQQDIFKFNARAKAIPDVINMTIGEPSFTTPDHIKLAAIKAIEDNKTHYTVPEGDHELLNAVASYLHTKYDLNYDPESEIIATTGVTEGVFSAFNAILQPGDEVLIPSPSFTIYGPDANFNRATPVYIDTSKTGFKVTPDVLDEIMRTHPRIKIFLFNYPSNPTGVSYTHDELAGLADVLRKYDVFVLSDEIYSELTYNFKHEAFAKFLPEQTLLLNGLSKSHAMTGWRFGVVCGPAEIISQINKIHELATTSITSITQAAALEAYKNGLDDSIKMREEYCRRRDVLAAGLTKLGFECPDPDGAFYLFGKIPEGLEQDDVKLCFDVLEQEHLAILPGSYFGIGGEGHIRFSYASSMENIEGCIKKLGEYVATHIHTDETAI</sequence>
<evidence type="ECO:0000256" key="5">
    <source>
        <dbReference type="ARBA" id="ARBA00022898"/>
    </source>
</evidence>
<gene>
    <name evidence="7" type="ORF">FD03_GL001511</name>
</gene>
<evidence type="ECO:0000256" key="2">
    <source>
        <dbReference type="ARBA" id="ARBA00007441"/>
    </source>
</evidence>
<dbReference type="GO" id="GO:0030170">
    <property type="term" value="F:pyridoxal phosphate binding"/>
    <property type="evidence" value="ECO:0007669"/>
    <property type="project" value="InterPro"/>
</dbReference>
<dbReference type="InterPro" id="IPR050596">
    <property type="entry name" value="AspAT/PAT-like"/>
</dbReference>
<evidence type="ECO:0000259" key="6">
    <source>
        <dbReference type="Pfam" id="PF00155"/>
    </source>
</evidence>
<dbReference type="Gene3D" id="3.40.640.10">
    <property type="entry name" value="Type I PLP-dependent aspartate aminotransferase-like (Major domain)"/>
    <property type="match status" value="1"/>
</dbReference>
<dbReference type="InterPro" id="IPR004839">
    <property type="entry name" value="Aminotransferase_I/II_large"/>
</dbReference>
<evidence type="ECO:0000256" key="1">
    <source>
        <dbReference type="ARBA" id="ARBA00001933"/>
    </source>
</evidence>
<evidence type="ECO:0000313" key="7">
    <source>
        <dbReference type="EMBL" id="KRK79147.1"/>
    </source>
</evidence>
<dbReference type="eggNOG" id="COG0436">
    <property type="taxonomic scope" value="Bacteria"/>
</dbReference>
<comment type="similarity">
    <text evidence="2">Belongs to the class-I pyridoxal-phosphate-dependent aminotransferase family.</text>
</comment>
<dbReference type="GO" id="GO:0008483">
    <property type="term" value="F:transaminase activity"/>
    <property type="evidence" value="ECO:0007669"/>
    <property type="project" value="UniProtKB-KW"/>
</dbReference>
<dbReference type="RefSeq" id="WP_056979818.1">
    <property type="nucleotide sequence ID" value="NZ_AZDZ01000019.1"/>
</dbReference>
<protein>
    <submittedName>
        <fullName evidence="7">Aspartate transaminase</fullName>
    </submittedName>
</protein>
<dbReference type="CDD" id="cd00609">
    <property type="entry name" value="AAT_like"/>
    <property type="match status" value="1"/>
</dbReference>
<comment type="caution">
    <text evidence="7">The sequence shown here is derived from an EMBL/GenBank/DDBJ whole genome shotgun (WGS) entry which is preliminary data.</text>
</comment>
<name>A0A0R1K747_9LACO</name>
<dbReference type="Gene3D" id="3.90.1150.10">
    <property type="entry name" value="Aspartate Aminotransferase, domain 1"/>
    <property type="match status" value="1"/>
</dbReference>
<dbReference type="PANTHER" id="PTHR46383">
    <property type="entry name" value="ASPARTATE AMINOTRANSFERASE"/>
    <property type="match status" value="1"/>
</dbReference>
<dbReference type="SUPFAM" id="SSF53383">
    <property type="entry name" value="PLP-dependent transferases"/>
    <property type="match status" value="1"/>
</dbReference>
<dbReference type="Pfam" id="PF00155">
    <property type="entry name" value="Aminotran_1_2"/>
    <property type="match status" value="1"/>
</dbReference>